<dbReference type="InterPro" id="IPR005493">
    <property type="entry name" value="RraA/RraA-like"/>
</dbReference>
<dbReference type="PANTHER" id="PTHR33254">
    <property type="entry name" value="4-HYDROXY-4-METHYL-2-OXOGLUTARATE ALDOLASE 3-RELATED"/>
    <property type="match status" value="1"/>
</dbReference>
<reference evidence="13 14" key="1">
    <citation type="submission" date="2021-07" db="EMBL/GenBank/DDBJ databases">
        <title>Paenibacillus radiodurans sp. nov., isolated from the southeastern edge of Tengger Desert.</title>
        <authorList>
            <person name="Zhang G."/>
        </authorList>
    </citation>
    <scope>NUCLEOTIDE SEQUENCE [LARGE SCALE GENOMIC DNA]</scope>
    <source>
        <strain evidence="13 14">CCM 7311</strain>
    </source>
</reference>
<dbReference type="Pfam" id="PF03737">
    <property type="entry name" value="RraA-like"/>
    <property type="match status" value="1"/>
</dbReference>
<dbReference type="CDD" id="cd16841">
    <property type="entry name" value="RraA_family"/>
    <property type="match status" value="1"/>
</dbReference>
<evidence type="ECO:0000313" key="14">
    <source>
        <dbReference type="Proteomes" id="UP001519887"/>
    </source>
</evidence>
<dbReference type="PANTHER" id="PTHR33254:SF4">
    <property type="entry name" value="4-HYDROXY-4-METHYL-2-OXOGLUTARATE ALDOLASE 3-RELATED"/>
    <property type="match status" value="1"/>
</dbReference>
<evidence type="ECO:0000256" key="9">
    <source>
        <dbReference type="ARBA" id="ARBA00029596"/>
    </source>
</evidence>
<comment type="caution">
    <text evidence="13">The sequence shown here is derived from an EMBL/GenBank/DDBJ whole genome shotgun (WGS) entry which is preliminary data.</text>
</comment>
<evidence type="ECO:0000256" key="1">
    <source>
        <dbReference type="ARBA" id="ARBA00001342"/>
    </source>
</evidence>
<dbReference type="SUPFAM" id="SSF89562">
    <property type="entry name" value="RraA-like"/>
    <property type="match status" value="1"/>
</dbReference>
<accession>A0ABS7C7Z1</accession>
<dbReference type="EC" id="4.1.3.17" evidence="5"/>
<sequence>MNDQEMFRRMRESLYTGVICDTLDDLGYRNQAMRETIRPLNQEWVVVGRAKTILAVDVYHVSGNPYEKEIAAVDSILPDEVVIACTNRSTQNGLWGELLSTASKVRGATGAIIDGLIRDSKMIVELDFPVYCTGTKPVDSRGRGLVIDYDCPVDCGGVIVHPNDVVFADRDGVVIIPKDIALEVVTGALDKATRENHTREELLAGKYLRDVYEKYGVL</sequence>
<evidence type="ECO:0000256" key="2">
    <source>
        <dbReference type="ARBA" id="ARBA00001968"/>
    </source>
</evidence>
<evidence type="ECO:0000256" key="4">
    <source>
        <dbReference type="ARBA" id="ARBA00011233"/>
    </source>
</evidence>
<evidence type="ECO:0000256" key="7">
    <source>
        <dbReference type="ARBA" id="ARBA00016549"/>
    </source>
</evidence>
<proteinExistence type="inferred from homology"/>
<protein>
    <recommendedName>
        <fullName evidence="7">Putative 4-hydroxy-4-methyl-2-oxoglutarate aldolase</fullName>
        <ecNumber evidence="6">4.1.1.112</ecNumber>
        <ecNumber evidence="5">4.1.3.17</ecNumber>
    </recommendedName>
    <alternativeName>
        <fullName evidence="11">Oxaloacetate decarboxylase</fullName>
    </alternativeName>
    <alternativeName>
        <fullName evidence="9">Regulator of ribonuclease activity homolog</fullName>
    </alternativeName>
    <alternativeName>
        <fullName evidence="10">RraA-like protein</fullName>
    </alternativeName>
</protein>
<dbReference type="EC" id="4.1.1.112" evidence="6"/>
<comment type="similarity">
    <text evidence="3">Belongs to the class II aldolase/RraA-like family.</text>
</comment>
<organism evidence="13 14">
    <name type="scientific">Paenibacillus sepulcri</name>
    <dbReference type="NCBI Taxonomy" id="359917"/>
    <lineage>
        <taxon>Bacteria</taxon>
        <taxon>Bacillati</taxon>
        <taxon>Bacillota</taxon>
        <taxon>Bacilli</taxon>
        <taxon>Bacillales</taxon>
        <taxon>Paenibacillaceae</taxon>
        <taxon>Paenibacillus</taxon>
    </lineage>
</organism>
<gene>
    <name evidence="13" type="ORF">K0U00_22685</name>
</gene>
<evidence type="ECO:0000313" key="13">
    <source>
        <dbReference type="EMBL" id="MBW7456845.1"/>
    </source>
</evidence>
<comment type="cofactor">
    <cofactor evidence="2">
        <name>a divalent metal cation</name>
        <dbReference type="ChEBI" id="CHEBI:60240"/>
    </cofactor>
</comment>
<name>A0ABS7C7Z1_9BACL</name>
<evidence type="ECO:0000256" key="3">
    <source>
        <dbReference type="ARBA" id="ARBA00008621"/>
    </source>
</evidence>
<evidence type="ECO:0000256" key="8">
    <source>
        <dbReference type="ARBA" id="ARBA00025046"/>
    </source>
</evidence>
<dbReference type="Proteomes" id="UP001519887">
    <property type="component" value="Unassembled WGS sequence"/>
</dbReference>
<dbReference type="InterPro" id="IPR036704">
    <property type="entry name" value="RraA/RraA-like_sf"/>
</dbReference>
<dbReference type="RefSeq" id="WP_210040230.1">
    <property type="nucleotide sequence ID" value="NZ_JBHLVU010000007.1"/>
</dbReference>
<comment type="catalytic activity">
    <reaction evidence="12">
        <text>oxaloacetate + H(+) = pyruvate + CO2</text>
        <dbReference type="Rhea" id="RHEA:15641"/>
        <dbReference type="ChEBI" id="CHEBI:15361"/>
        <dbReference type="ChEBI" id="CHEBI:15378"/>
        <dbReference type="ChEBI" id="CHEBI:16452"/>
        <dbReference type="ChEBI" id="CHEBI:16526"/>
        <dbReference type="EC" id="4.1.1.112"/>
    </reaction>
</comment>
<evidence type="ECO:0000256" key="11">
    <source>
        <dbReference type="ARBA" id="ARBA00032305"/>
    </source>
</evidence>
<comment type="subunit">
    <text evidence="4">Homotrimer.</text>
</comment>
<evidence type="ECO:0000256" key="6">
    <source>
        <dbReference type="ARBA" id="ARBA00012947"/>
    </source>
</evidence>
<comment type="function">
    <text evidence="8">Catalyzes the aldol cleavage of 4-hydroxy-4-methyl-2-oxoglutarate (HMG) into 2 molecules of pyruvate. Also contains a secondary oxaloacetate (OAA) decarboxylase activity due to the common pyruvate enolate transition state formed following C-C bond cleavage in the retro-aldol and decarboxylation reactions.</text>
</comment>
<keyword evidence="14" id="KW-1185">Reference proteome</keyword>
<dbReference type="Gene3D" id="3.50.30.40">
    <property type="entry name" value="Ribonuclease E inhibitor RraA/RraA-like"/>
    <property type="match status" value="1"/>
</dbReference>
<comment type="catalytic activity">
    <reaction evidence="1">
        <text>4-hydroxy-4-methyl-2-oxoglutarate = 2 pyruvate</text>
        <dbReference type="Rhea" id="RHEA:22748"/>
        <dbReference type="ChEBI" id="CHEBI:15361"/>
        <dbReference type="ChEBI" id="CHEBI:58276"/>
        <dbReference type="EC" id="4.1.3.17"/>
    </reaction>
</comment>
<evidence type="ECO:0000256" key="10">
    <source>
        <dbReference type="ARBA" id="ARBA00030169"/>
    </source>
</evidence>
<evidence type="ECO:0000256" key="12">
    <source>
        <dbReference type="ARBA" id="ARBA00047973"/>
    </source>
</evidence>
<dbReference type="EMBL" id="JAHZIK010000681">
    <property type="protein sequence ID" value="MBW7456845.1"/>
    <property type="molecule type" value="Genomic_DNA"/>
</dbReference>
<evidence type="ECO:0000256" key="5">
    <source>
        <dbReference type="ARBA" id="ARBA00012213"/>
    </source>
</evidence>